<dbReference type="PANTHER" id="PTHR21192">
    <property type="entry name" value="NUCLEAR PROTEIN E3-3"/>
    <property type="match status" value="1"/>
</dbReference>
<protein>
    <submittedName>
        <fullName evidence="1">Uncharacterized protein</fullName>
    </submittedName>
</protein>
<dbReference type="Gene3D" id="3.40.1230.10">
    <property type="entry name" value="MTH938-like"/>
    <property type="match status" value="1"/>
</dbReference>
<dbReference type="RefSeq" id="WP_025292671.1">
    <property type="nucleotide sequence ID" value="NZ_CP006644.1"/>
</dbReference>
<keyword evidence="2" id="KW-1185">Reference proteome</keyword>
<dbReference type="InterPro" id="IPR036748">
    <property type="entry name" value="MTH938-like_sf"/>
</dbReference>
<dbReference type="SUPFAM" id="SSF64076">
    <property type="entry name" value="MTH938-like"/>
    <property type="match status" value="1"/>
</dbReference>
<dbReference type="EMBL" id="CP006644">
    <property type="protein sequence ID" value="AHE54469.1"/>
    <property type="molecule type" value="Genomic_DNA"/>
</dbReference>
<dbReference type="STRING" id="1123269.NX02_13885"/>
<gene>
    <name evidence="1" type="ORF">NX02_13885</name>
</gene>
<organism evidence="1 2">
    <name type="scientific">Sphingomonas sanxanigenens DSM 19645 = NX02</name>
    <dbReference type="NCBI Taxonomy" id="1123269"/>
    <lineage>
        <taxon>Bacteria</taxon>
        <taxon>Pseudomonadati</taxon>
        <taxon>Pseudomonadota</taxon>
        <taxon>Alphaproteobacteria</taxon>
        <taxon>Sphingomonadales</taxon>
        <taxon>Sphingomonadaceae</taxon>
        <taxon>Sphingomonas</taxon>
    </lineage>
</organism>
<dbReference type="eggNOG" id="COG3737">
    <property type="taxonomic scope" value="Bacteria"/>
</dbReference>
<dbReference type="PATRIC" id="fig|1123269.5.peg.2703"/>
<evidence type="ECO:0000313" key="1">
    <source>
        <dbReference type="EMBL" id="AHE54469.1"/>
    </source>
</evidence>
<reference evidence="1 2" key="1">
    <citation type="submission" date="2013-07" db="EMBL/GenBank/DDBJ databases">
        <title>Completed genome of Sphingomonas sanxanigenens NX02.</title>
        <authorList>
            <person name="Ma T."/>
            <person name="Huang H."/>
            <person name="Wu M."/>
            <person name="Li X."/>
            <person name="Li G."/>
        </authorList>
    </citation>
    <scope>NUCLEOTIDE SEQUENCE [LARGE SCALE GENOMIC DNA]</scope>
    <source>
        <strain evidence="1 2">NX02</strain>
    </source>
</reference>
<name>W0A986_9SPHN</name>
<accession>W0A986</accession>
<dbReference type="OrthoDB" id="7351393at2"/>
<dbReference type="AlphaFoldDB" id="W0A986"/>
<dbReference type="HOGENOM" id="CLU_074390_2_2_5"/>
<dbReference type="PANTHER" id="PTHR21192:SF2">
    <property type="entry name" value="NADH DEHYDROGENASE [UBIQUINONE] 1 ALPHA SUBCOMPLEX ASSEMBLY FACTOR 3"/>
    <property type="match status" value="1"/>
</dbReference>
<dbReference type="KEGG" id="ssan:NX02_13885"/>
<dbReference type="InterPro" id="IPR007523">
    <property type="entry name" value="NDUFAF3/AAMDC"/>
</dbReference>
<dbReference type="Pfam" id="PF04430">
    <property type="entry name" value="DUF498"/>
    <property type="match status" value="1"/>
</dbReference>
<dbReference type="Proteomes" id="UP000018851">
    <property type="component" value="Chromosome"/>
</dbReference>
<evidence type="ECO:0000313" key="2">
    <source>
        <dbReference type="Proteomes" id="UP000018851"/>
    </source>
</evidence>
<proteinExistence type="predicted"/>
<sequence>MARLDREPVATGPLITGIAAGGRFRINDTVFPGALLLTPEDAQPWDAPALDALTPDDVALVTDIARAPEFLLLGTGATLRRPPRAFVAALEARSIGVEAMDSRAAARVWSVLRGEGRWIAAALIAAGE</sequence>